<sequence>MITRVVYPEMPPRVDYEVTPLGKTLRDTLDSLACWMQANGSKLKV</sequence>
<dbReference type="InterPro" id="IPR002577">
    <property type="entry name" value="HTH_HxlR"/>
</dbReference>
<protein>
    <submittedName>
        <fullName evidence="2">HxlR-like helix-turn-helix family protein</fullName>
    </submittedName>
</protein>
<evidence type="ECO:0000313" key="2">
    <source>
        <dbReference type="EMBL" id="OYR20960.1"/>
    </source>
</evidence>
<reference evidence="2 3" key="1">
    <citation type="submission" date="2017-07" db="EMBL/GenBank/DDBJ databases">
        <title>Phylogenetic study on the rhizospheric bacterium Ochrobactrum sp. A44.</title>
        <authorList>
            <person name="Krzyzanowska D.M."/>
            <person name="Ossowicki A."/>
            <person name="Rajewska M."/>
            <person name="Maciag T."/>
            <person name="Kaczynski Z."/>
            <person name="Czerwicka M."/>
            <person name="Jafra S."/>
        </authorList>
    </citation>
    <scope>NUCLEOTIDE SEQUENCE [LARGE SCALE GENOMIC DNA]</scope>
    <source>
        <strain evidence="2 3">CCUG 30717</strain>
    </source>
</reference>
<name>A0A256G1V4_9HYPH</name>
<dbReference type="Proteomes" id="UP000216188">
    <property type="component" value="Unassembled WGS sequence"/>
</dbReference>
<dbReference type="EMBL" id="NNRM01000050">
    <property type="protein sequence ID" value="OYR20960.1"/>
    <property type="molecule type" value="Genomic_DNA"/>
</dbReference>
<dbReference type="InterPro" id="IPR036390">
    <property type="entry name" value="WH_DNA-bd_sf"/>
</dbReference>
<dbReference type="SUPFAM" id="SSF46785">
    <property type="entry name" value="Winged helix' DNA-binding domain"/>
    <property type="match status" value="1"/>
</dbReference>
<comment type="caution">
    <text evidence="2">The sequence shown here is derived from an EMBL/GenBank/DDBJ whole genome shotgun (WGS) entry which is preliminary data.</text>
</comment>
<keyword evidence="3" id="KW-1185">Reference proteome</keyword>
<dbReference type="PROSITE" id="PS51118">
    <property type="entry name" value="HTH_HXLR"/>
    <property type="match status" value="1"/>
</dbReference>
<organism evidence="2 3">
    <name type="scientific">Brucella pseudogrignonensis</name>
    <dbReference type="NCBI Taxonomy" id="419475"/>
    <lineage>
        <taxon>Bacteria</taxon>
        <taxon>Pseudomonadati</taxon>
        <taxon>Pseudomonadota</taxon>
        <taxon>Alphaproteobacteria</taxon>
        <taxon>Hyphomicrobiales</taxon>
        <taxon>Brucellaceae</taxon>
        <taxon>Brucella/Ochrobactrum group</taxon>
        <taxon>Brucella</taxon>
    </lineage>
</organism>
<dbReference type="InterPro" id="IPR036388">
    <property type="entry name" value="WH-like_DNA-bd_sf"/>
</dbReference>
<proteinExistence type="predicted"/>
<accession>A0A256G1V4</accession>
<feature type="domain" description="HTH hxlR-type" evidence="1">
    <location>
        <begin position="1"/>
        <end position="44"/>
    </location>
</feature>
<gene>
    <name evidence="2" type="ORF">CEV34_5216</name>
</gene>
<evidence type="ECO:0000313" key="3">
    <source>
        <dbReference type="Proteomes" id="UP000216188"/>
    </source>
</evidence>
<dbReference type="Gene3D" id="1.10.10.10">
    <property type="entry name" value="Winged helix-like DNA-binding domain superfamily/Winged helix DNA-binding domain"/>
    <property type="match status" value="1"/>
</dbReference>
<dbReference type="Pfam" id="PF01638">
    <property type="entry name" value="HxlR"/>
    <property type="match status" value="1"/>
</dbReference>
<dbReference type="AlphaFoldDB" id="A0A256G1V4"/>
<evidence type="ECO:0000259" key="1">
    <source>
        <dbReference type="PROSITE" id="PS51118"/>
    </source>
</evidence>